<keyword evidence="1" id="KW-1133">Transmembrane helix</keyword>
<dbReference type="Proteomes" id="UP001175261">
    <property type="component" value="Unassembled WGS sequence"/>
</dbReference>
<reference evidence="2" key="1">
    <citation type="submission" date="2022-10" db="EMBL/GenBank/DDBJ databases">
        <title>Determination and structural analysis of whole genome sequence of Sarocladium strictum F4-1.</title>
        <authorList>
            <person name="Hu L."/>
            <person name="Jiang Y."/>
        </authorList>
    </citation>
    <scope>NUCLEOTIDE SEQUENCE</scope>
    <source>
        <strain evidence="2">F4-1</strain>
    </source>
</reference>
<comment type="caution">
    <text evidence="2">The sequence shown here is derived from an EMBL/GenBank/DDBJ whole genome shotgun (WGS) entry which is preliminary data.</text>
</comment>
<evidence type="ECO:0000256" key="1">
    <source>
        <dbReference type="SAM" id="Phobius"/>
    </source>
</evidence>
<proteinExistence type="predicted"/>
<keyword evidence="1" id="KW-0812">Transmembrane</keyword>
<evidence type="ECO:0000313" key="3">
    <source>
        <dbReference type="Proteomes" id="UP001175261"/>
    </source>
</evidence>
<organism evidence="2 3">
    <name type="scientific">Sarocladium strictum</name>
    <name type="common">Black bundle disease fungus</name>
    <name type="synonym">Acremonium strictum</name>
    <dbReference type="NCBI Taxonomy" id="5046"/>
    <lineage>
        <taxon>Eukaryota</taxon>
        <taxon>Fungi</taxon>
        <taxon>Dikarya</taxon>
        <taxon>Ascomycota</taxon>
        <taxon>Pezizomycotina</taxon>
        <taxon>Sordariomycetes</taxon>
        <taxon>Hypocreomycetidae</taxon>
        <taxon>Hypocreales</taxon>
        <taxon>Sarocladiaceae</taxon>
        <taxon>Sarocladium</taxon>
    </lineage>
</organism>
<name>A0AA39GR38_SARSR</name>
<protein>
    <submittedName>
        <fullName evidence="2">Uncharacterized protein</fullName>
    </submittedName>
</protein>
<sequence>MLGMGVPSSNWRIFAYAEMVVALTGGLLYSQGYHNECLALLAAYPVALAQKLKGNTCEPDVTRYCQETAIALYHMRDKHELATSIERSNAQNCSHSDHSNHGEMSKVDCFFEVFSLHLEMEYQRHHTKTRMPSLGPEHIMYNLRNHFENIVDWGNMNERRTPIVRENADLMALSGRQCHVSARIDAQPLALIWAFDIASLAVALILPLQIGYLFQSDGQTVHNPGDKPPVTSHASVSLCMLLSAILSAAIITLIDELNGMWDPYGRGLNTFSWTLGIAMEIDTMLNEFYESDDNVIRKLSTRAAVLLGEVV</sequence>
<gene>
    <name evidence="2" type="ORF">NLU13_1500</name>
</gene>
<feature type="transmembrane region" description="Helical" evidence="1">
    <location>
        <begin position="234"/>
        <end position="254"/>
    </location>
</feature>
<feature type="transmembrane region" description="Helical" evidence="1">
    <location>
        <begin position="191"/>
        <end position="214"/>
    </location>
</feature>
<dbReference type="AlphaFoldDB" id="A0AA39GR38"/>
<keyword evidence="1" id="KW-0472">Membrane</keyword>
<dbReference type="EMBL" id="JAPDFR010000001">
    <property type="protein sequence ID" value="KAK0392002.1"/>
    <property type="molecule type" value="Genomic_DNA"/>
</dbReference>
<accession>A0AA39GR38</accession>
<evidence type="ECO:0000313" key="2">
    <source>
        <dbReference type="EMBL" id="KAK0392002.1"/>
    </source>
</evidence>
<keyword evidence="3" id="KW-1185">Reference proteome</keyword>